<dbReference type="Proteomes" id="UP000525078">
    <property type="component" value="Unassembled WGS sequence"/>
</dbReference>
<name>A0A7J6HPB7_CANSA</name>
<evidence type="ECO:0000256" key="1">
    <source>
        <dbReference type="SAM" id="Phobius"/>
    </source>
</evidence>
<feature type="transmembrane region" description="Helical" evidence="1">
    <location>
        <begin position="6"/>
        <end position="23"/>
    </location>
</feature>
<organism evidence="2 3">
    <name type="scientific">Cannabis sativa</name>
    <name type="common">Hemp</name>
    <name type="synonym">Marijuana</name>
    <dbReference type="NCBI Taxonomy" id="3483"/>
    <lineage>
        <taxon>Eukaryota</taxon>
        <taxon>Viridiplantae</taxon>
        <taxon>Streptophyta</taxon>
        <taxon>Embryophyta</taxon>
        <taxon>Tracheophyta</taxon>
        <taxon>Spermatophyta</taxon>
        <taxon>Magnoliopsida</taxon>
        <taxon>eudicotyledons</taxon>
        <taxon>Gunneridae</taxon>
        <taxon>Pentapetalae</taxon>
        <taxon>rosids</taxon>
        <taxon>fabids</taxon>
        <taxon>Rosales</taxon>
        <taxon>Cannabaceae</taxon>
        <taxon>Cannabis</taxon>
    </lineage>
</organism>
<dbReference type="AlphaFoldDB" id="A0A7J6HPB7"/>
<evidence type="ECO:0000313" key="3">
    <source>
        <dbReference type="Proteomes" id="UP000525078"/>
    </source>
</evidence>
<keyword evidence="1" id="KW-0472">Membrane</keyword>
<reference evidence="2 3" key="1">
    <citation type="journal article" date="2020" name="bioRxiv">
        <title>Sequence and annotation of 42 cannabis genomes reveals extensive copy number variation in cannabinoid synthesis and pathogen resistance genes.</title>
        <authorList>
            <person name="Mckernan K.J."/>
            <person name="Helbert Y."/>
            <person name="Kane L.T."/>
            <person name="Ebling H."/>
            <person name="Zhang L."/>
            <person name="Liu B."/>
            <person name="Eaton Z."/>
            <person name="Mclaughlin S."/>
            <person name="Kingan S."/>
            <person name="Baybayan P."/>
            <person name="Concepcion G."/>
            <person name="Jordan M."/>
            <person name="Riva A."/>
            <person name="Barbazuk W."/>
            <person name="Harkins T."/>
        </authorList>
    </citation>
    <scope>NUCLEOTIDE SEQUENCE [LARGE SCALE GENOMIC DNA]</scope>
    <source>
        <strain evidence="3">cv. Jamaican Lion 4</strain>
        <tissue evidence="2">Leaf</tissue>
    </source>
</reference>
<protein>
    <submittedName>
        <fullName evidence="2">Uncharacterized protein</fullName>
    </submittedName>
</protein>
<feature type="non-terminal residue" evidence="2">
    <location>
        <position position="1"/>
    </location>
</feature>
<evidence type="ECO:0000313" key="2">
    <source>
        <dbReference type="EMBL" id="KAF4396865.1"/>
    </source>
</evidence>
<keyword evidence="1" id="KW-0812">Transmembrane</keyword>
<proteinExistence type="predicted"/>
<accession>A0A7J6HPB7</accession>
<comment type="caution">
    <text evidence="2">The sequence shown here is derived from an EMBL/GenBank/DDBJ whole genome shotgun (WGS) entry which is preliminary data.</text>
</comment>
<keyword evidence="1" id="KW-1133">Transmembrane helix</keyword>
<sequence length="86" mass="9637">SLYYVVLYLSPPVILILTTLIRRKQSLLSGRRRSPAARLSLSAVYPSRLGLNNISSQSKVHLNHICIEFFSITEGLHLESDGAEKQ</sequence>
<gene>
    <name evidence="2" type="ORF">F8388_004833</name>
</gene>
<dbReference type="EMBL" id="JAATIP010000001">
    <property type="protein sequence ID" value="KAF4396865.1"/>
    <property type="molecule type" value="Genomic_DNA"/>
</dbReference>